<dbReference type="AlphaFoldDB" id="A0AAV4Y4G7"/>
<protein>
    <submittedName>
        <fullName evidence="1">Uncharacterized protein</fullName>
    </submittedName>
</protein>
<sequence>MSNGWFNRESNMYHLGTMWTPRLLERSPELSKHPPKLLPRKQAPTKRAYSARKFSFASVLNIQTPSQLLLPSSRPAP</sequence>
<reference evidence="1 2" key="1">
    <citation type="submission" date="2021-06" db="EMBL/GenBank/DDBJ databases">
        <title>Caerostris extrusa draft genome.</title>
        <authorList>
            <person name="Kono N."/>
            <person name="Arakawa K."/>
        </authorList>
    </citation>
    <scope>NUCLEOTIDE SEQUENCE [LARGE SCALE GENOMIC DNA]</scope>
</reference>
<keyword evidence="2" id="KW-1185">Reference proteome</keyword>
<comment type="caution">
    <text evidence="1">The sequence shown here is derived from an EMBL/GenBank/DDBJ whole genome shotgun (WGS) entry which is preliminary data.</text>
</comment>
<accession>A0AAV4Y4G7</accession>
<dbReference type="EMBL" id="BPLR01001247">
    <property type="protein sequence ID" value="GIZ01057.1"/>
    <property type="molecule type" value="Genomic_DNA"/>
</dbReference>
<organism evidence="1 2">
    <name type="scientific">Caerostris extrusa</name>
    <name type="common">Bark spider</name>
    <name type="synonym">Caerostris bankana</name>
    <dbReference type="NCBI Taxonomy" id="172846"/>
    <lineage>
        <taxon>Eukaryota</taxon>
        <taxon>Metazoa</taxon>
        <taxon>Ecdysozoa</taxon>
        <taxon>Arthropoda</taxon>
        <taxon>Chelicerata</taxon>
        <taxon>Arachnida</taxon>
        <taxon>Araneae</taxon>
        <taxon>Araneomorphae</taxon>
        <taxon>Entelegynae</taxon>
        <taxon>Araneoidea</taxon>
        <taxon>Araneidae</taxon>
        <taxon>Caerostris</taxon>
    </lineage>
</organism>
<name>A0AAV4Y4G7_CAEEX</name>
<evidence type="ECO:0000313" key="1">
    <source>
        <dbReference type="EMBL" id="GIZ01057.1"/>
    </source>
</evidence>
<evidence type="ECO:0000313" key="2">
    <source>
        <dbReference type="Proteomes" id="UP001054945"/>
    </source>
</evidence>
<gene>
    <name evidence="1" type="ORF">CEXT_392271</name>
</gene>
<dbReference type="Proteomes" id="UP001054945">
    <property type="component" value="Unassembled WGS sequence"/>
</dbReference>
<proteinExistence type="predicted"/>